<dbReference type="PANTHER" id="PTHR36057">
    <property type="match status" value="1"/>
</dbReference>
<protein>
    <submittedName>
        <fullName evidence="1">DUF1223 domain-containing protein</fullName>
    </submittedName>
</protein>
<keyword evidence="2" id="KW-1185">Reference proteome</keyword>
<sequence>MEMKTNPKAVLELFTSQGCSSCPEADAALRDWSEREDVITIAYHVDYWNYIGWKDVFSAPRYSKLQRAYARAFGAQRVYTPQIIVNGTMEAVGSRRQEVENFLAEADLNLQVDLSLDQSNLTIELKSDGTMEADATIWVIPYISEAQTKIKRGENSGKTLTYSHIARGRMPVGMWHGETSHQLELPLSDILVDGADGMAVLVQTKGNGGPGAILGAASIEK</sequence>
<dbReference type="EMBL" id="JAKGTI010000001">
    <property type="protein sequence ID" value="MCF4096868.1"/>
    <property type="molecule type" value="Genomic_DNA"/>
</dbReference>
<dbReference type="InterPro" id="IPR036249">
    <property type="entry name" value="Thioredoxin-like_sf"/>
</dbReference>
<proteinExistence type="predicted"/>
<dbReference type="RefSeq" id="WP_236112327.1">
    <property type="nucleotide sequence ID" value="NZ_JAKGTI010000001.1"/>
</dbReference>
<reference evidence="1 2" key="1">
    <citation type="submission" date="2022-01" db="EMBL/GenBank/DDBJ databases">
        <title>Maritalea mediterranea sp. nov., isolated from marine plastic residues from the Malva-rosa beach (Valencia, Spain).</title>
        <authorList>
            <person name="Vidal-Verdu A."/>
            <person name="Molina-Menor E."/>
            <person name="Pascual J."/>
            <person name="Pereto J."/>
            <person name="Porcar M."/>
        </authorList>
    </citation>
    <scope>NUCLEOTIDE SEQUENCE [LARGE SCALE GENOMIC DNA]</scope>
    <source>
        <strain evidence="1 2">P4.10X</strain>
    </source>
</reference>
<organism evidence="1 2">
    <name type="scientific">Maritalea mediterranea</name>
    <dbReference type="NCBI Taxonomy" id="2909667"/>
    <lineage>
        <taxon>Bacteria</taxon>
        <taxon>Pseudomonadati</taxon>
        <taxon>Pseudomonadota</taxon>
        <taxon>Alphaproteobacteria</taxon>
        <taxon>Hyphomicrobiales</taxon>
        <taxon>Devosiaceae</taxon>
        <taxon>Maritalea</taxon>
    </lineage>
</organism>
<dbReference type="PANTHER" id="PTHR36057:SF1">
    <property type="entry name" value="LIPOPROTEIN LIPID ATTACHMENT SITE-LIKE PROTEIN, PUTATIVE (DUF1223)-RELATED"/>
    <property type="match status" value="1"/>
</dbReference>
<name>A0ABS9E259_9HYPH</name>
<dbReference type="Proteomes" id="UP001201217">
    <property type="component" value="Unassembled WGS sequence"/>
</dbReference>
<dbReference type="InterPro" id="IPR010634">
    <property type="entry name" value="DUF1223"/>
</dbReference>
<dbReference type="SUPFAM" id="SSF52833">
    <property type="entry name" value="Thioredoxin-like"/>
    <property type="match status" value="1"/>
</dbReference>
<evidence type="ECO:0000313" key="1">
    <source>
        <dbReference type="EMBL" id="MCF4096868.1"/>
    </source>
</evidence>
<accession>A0ABS9E259</accession>
<evidence type="ECO:0000313" key="2">
    <source>
        <dbReference type="Proteomes" id="UP001201217"/>
    </source>
</evidence>
<dbReference type="Pfam" id="PF06764">
    <property type="entry name" value="DUF1223"/>
    <property type="match status" value="1"/>
</dbReference>
<gene>
    <name evidence="1" type="ORF">L1I42_00020</name>
</gene>
<comment type="caution">
    <text evidence="1">The sequence shown here is derived from an EMBL/GenBank/DDBJ whole genome shotgun (WGS) entry which is preliminary data.</text>
</comment>